<dbReference type="InterPro" id="IPR029787">
    <property type="entry name" value="Nucleotide_cyclase"/>
</dbReference>
<dbReference type="InterPro" id="IPR011006">
    <property type="entry name" value="CheY-like_superfamily"/>
</dbReference>
<dbReference type="PROSITE" id="PS50887">
    <property type="entry name" value="GGDEF"/>
    <property type="match status" value="1"/>
</dbReference>
<dbReference type="GO" id="GO:0052621">
    <property type="term" value="F:diguanylate cyclase activity"/>
    <property type="evidence" value="ECO:0007669"/>
    <property type="project" value="TreeGrafter"/>
</dbReference>
<feature type="domain" description="Response regulatory" evidence="2">
    <location>
        <begin position="412"/>
        <end position="535"/>
    </location>
</feature>
<dbReference type="Proteomes" id="UP000481030">
    <property type="component" value="Unassembled WGS sequence"/>
</dbReference>
<feature type="domain" description="Response regulatory" evidence="2">
    <location>
        <begin position="112"/>
        <end position="228"/>
    </location>
</feature>
<feature type="modified residue" description="4-aspartylphosphate" evidence="1">
    <location>
        <position position="468"/>
    </location>
</feature>
<dbReference type="NCBIfam" id="TIGR00254">
    <property type="entry name" value="GGDEF"/>
    <property type="match status" value="1"/>
</dbReference>
<dbReference type="OrthoDB" id="9759607at2"/>
<dbReference type="Pfam" id="PF00072">
    <property type="entry name" value="Response_reg"/>
    <property type="match status" value="2"/>
</dbReference>
<dbReference type="InterPro" id="IPR043128">
    <property type="entry name" value="Rev_trsase/Diguanyl_cyclase"/>
</dbReference>
<dbReference type="InterPro" id="IPR000160">
    <property type="entry name" value="GGDEF_dom"/>
</dbReference>
<dbReference type="Gene3D" id="3.30.70.270">
    <property type="match status" value="1"/>
</dbReference>
<dbReference type="InterPro" id="IPR001789">
    <property type="entry name" value="Sig_transdc_resp-reg_receiver"/>
</dbReference>
<organism evidence="4 5">
    <name type="scientific">Cytobacillus depressus</name>
    <dbReference type="NCBI Taxonomy" id="1602942"/>
    <lineage>
        <taxon>Bacteria</taxon>
        <taxon>Bacillati</taxon>
        <taxon>Bacillota</taxon>
        <taxon>Bacilli</taxon>
        <taxon>Bacillales</taxon>
        <taxon>Bacillaceae</taxon>
        <taxon>Cytobacillus</taxon>
    </lineage>
</organism>
<dbReference type="Pfam" id="PF00990">
    <property type="entry name" value="GGDEF"/>
    <property type="match status" value="1"/>
</dbReference>
<dbReference type="Gene3D" id="3.40.50.2300">
    <property type="match status" value="2"/>
</dbReference>
<dbReference type="SUPFAM" id="SSF47226">
    <property type="entry name" value="Histidine-containing phosphotransfer domain, HPT domain"/>
    <property type="match status" value="1"/>
</dbReference>
<dbReference type="Gene3D" id="1.20.120.160">
    <property type="entry name" value="HPT domain"/>
    <property type="match status" value="1"/>
</dbReference>
<dbReference type="PANTHER" id="PTHR45138">
    <property type="entry name" value="REGULATORY COMPONENTS OF SENSORY TRANSDUCTION SYSTEM"/>
    <property type="match status" value="1"/>
</dbReference>
<dbReference type="SMART" id="SM00448">
    <property type="entry name" value="REC"/>
    <property type="match status" value="2"/>
</dbReference>
<comment type="caution">
    <text evidence="4">The sequence shown here is derived from an EMBL/GenBank/DDBJ whole genome shotgun (WGS) entry which is preliminary data.</text>
</comment>
<dbReference type="SUPFAM" id="SSF52172">
    <property type="entry name" value="CheY-like"/>
    <property type="match status" value="2"/>
</dbReference>
<dbReference type="EMBL" id="WBOS01000003">
    <property type="protein sequence ID" value="KAB2336496.1"/>
    <property type="molecule type" value="Genomic_DNA"/>
</dbReference>
<dbReference type="GO" id="GO:0043709">
    <property type="term" value="P:cell adhesion involved in single-species biofilm formation"/>
    <property type="evidence" value="ECO:0007669"/>
    <property type="project" value="TreeGrafter"/>
</dbReference>
<evidence type="ECO:0000256" key="1">
    <source>
        <dbReference type="PROSITE-ProRule" id="PRU00169"/>
    </source>
</evidence>
<dbReference type="PROSITE" id="PS50110">
    <property type="entry name" value="RESPONSE_REGULATORY"/>
    <property type="match status" value="2"/>
</dbReference>
<evidence type="ECO:0000259" key="2">
    <source>
        <dbReference type="PROSITE" id="PS50110"/>
    </source>
</evidence>
<dbReference type="PANTHER" id="PTHR45138:SF9">
    <property type="entry name" value="DIGUANYLATE CYCLASE DGCM-RELATED"/>
    <property type="match status" value="1"/>
</dbReference>
<dbReference type="InterPro" id="IPR036641">
    <property type="entry name" value="HPT_dom_sf"/>
</dbReference>
<name>A0A6L3V5J1_9BACI</name>
<evidence type="ECO:0000313" key="5">
    <source>
        <dbReference type="Proteomes" id="UP000481030"/>
    </source>
</evidence>
<dbReference type="AlphaFoldDB" id="A0A6L3V5J1"/>
<feature type="modified residue" description="4-aspartylphosphate" evidence="1">
    <location>
        <position position="161"/>
    </location>
</feature>
<dbReference type="InterPro" id="IPR050469">
    <property type="entry name" value="Diguanylate_Cyclase"/>
</dbReference>
<gene>
    <name evidence="4" type="ORF">F7731_08960</name>
</gene>
<dbReference type="GO" id="GO:0000160">
    <property type="term" value="P:phosphorelay signal transduction system"/>
    <property type="evidence" value="ECO:0007669"/>
    <property type="project" value="InterPro"/>
</dbReference>
<accession>A0A6L3V5J1</accession>
<keyword evidence="5" id="KW-1185">Reference proteome</keyword>
<dbReference type="SMART" id="SM00267">
    <property type="entry name" value="GGDEF"/>
    <property type="match status" value="1"/>
</dbReference>
<reference evidence="4 5" key="1">
    <citation type="journal article" date="2016" name="Antonie Van Leeuwenhoek">
        <title>Bacillus depressus sp. nov., isolated from soil of a sunflower field.</title>
        <authorList>
            <person name="Wei X."/>
            <person name="Xin D."/>
            <person name="Xin Y."/>
            <person name="Zhang H."/>
            <person name="Wang T."/>
            <person name="Zhang J."/>
        </authorList>
    </citation>
    <scope>NUCLEOTIDE SEQUENCE [LARGE SCALE GENOMIC DNA]</scope>
    <source>
        <strain evidence="4 5">BZ1</strain>
    </source>
</reference>
<keyword evidence="1" id="KW-0597">Phosphoprotein</keyword>
<dbReference type="GO" id="GO:0005886">
    <property type="term" value="C:plasma membrane"/>
    <property type="evidence" value="ECO:0007669"/>
    <property type="project" value="TreeGrafter"/>
</dbReference>
<dbReference type="CDD" id="cd01949">
    <property type="entry name" value="GGDEF"/>
    <property type="match status" value="1"/>
</dbReference>
<proteinExistence type="predicted"/>
<dbReference type="FunFam" id="3.30.70.270:FF:000001">
    <property type="entry name" value="Diguanylate cyclase domain protein"/>
    <property type="match status" value="1"/>
</dbReference>
<sequence>MNLKKYKDLLFQKIKNQLTEWFEQDKQEAILNSEVHRFLHSLKGTAGTLQLGGLQQIASSLLIKVENKQGEHWPMNELRDFLYDLIEFSYEYEHFHEVEEKIADTRKEHVPVIQLIDDDISMLILLKDAMESKGWMVLANSDPIKAAEQYFDMRPDCLIIDLHLPHKNGFQLLEEIQQHANKKFIPKIMISIQNDRDTRIQAFKMGADDFIEKPIDLEEFLVRMERHLDRKKIFDQSVLIDELTQVYNRKFLQDSMQKSLDEMKRNGKSFTVAVMDIDFFKKVNDTYGHLAGDRVLIGFAQFLKDHIRSTDTLFRFGGEEFIILFPATTDIEAKEILKRLLQEFSKIVFSENDAQFSVTFSAGVYMIIDSEIAIPDAIKIADSALYEAKKNGRARVESANKIQVAQMKKTLHVSVIDDDAVIRTMLMRILQNMKFDQFELNVQVYEDGLKFIQSKRVDEKGGHFLILDGMMPVMDGLEVLQKVKQAKNAKDITVLMLTGRKSEFDIAEALKLGADDYMTKPFSITELEARIHRLIQRLN</sequence>
<evidence type="ECO:0000313" key="4">
    <source>
        <dbReference type="EMBL" id="KAB2336496.1"/>
    </source>
</evidence>
<protein>
    <submittedName>
        <fullName evidence="4">Diguanylate cyclase</fullName>
    </submittedName>
</protein>
<dbReference type="GO" id="GO:1902201">
    <property type="term" value="P:negative regulation of bacterial-type flagellum-dependent cell motility"/>
    <property type="evidence" value="ECO:0007669"/>
    <property type="project" value="TreeGrafter"/>
</dbReference>
<dbReference type="SUPFAM" id="SSF55073">
    <property type="entry name" value="Nucleotide cyclase"/>
    <property type="match status" value="1"/>
</dbReference>
<evidence type="ECO:0000259" key="3">
    <source>
        <dbReference type="PROSITE" id="PS50887"/>
    </source>
</evidence>
<feature type="domain" description="GGDEF" evidence="3">
    <location>
        <begin position="268"/>
        <end position="401"/>
    </location>
</feature>
<dbReference type="RefSeq" id="WP_151534449.1">
    <property type="nucleotide sequence ID" value="NZ_WBOS01000003.1"/>
</dbReference>